<evidence type="ECO:0000256" key="2">
    <source>
        <dbReference type="ARBA" id="ARBA00022525"/>
    </source>
</evidence>
<dbReference type="Pfam" id="PF11032">
    <property type="entry name" value="ApoM"/>
    <property type="match status" value="1"/>
</dbReference>
<keyword evidence="6" id="KW-1185">Reference proteome</keyword>
<evidence type="ECO:0000256" key="3">
    <source>
        <dbReference type="ARBA" id="ARBA00022729"/>
    </source>
</evidence>
<protein>
    <recommendedName>
        <fullName evidence="7">Apolipoprotein M</fullName>
    </recommendedName>
</protein>
<dbReference type="EMBL" id="JAGKHQ010000018">
    <property type="protein sequence ID" value="KAG7485087.1"/>
    <property type="molecule type" value="Genomic_DNA"/>
</dbReference>
<evidence type="ECO:0008006" key="7">
    <source>
        <dbReference type="Google" id="ProtNLM"/>
    </source>
</evidence>
<keyword evidence="3 4" id="KW-0732">Signal</keyword>
<organism evidence="5 6">
    <name type="scientific">Solea senegalensis</name>
    <name type="common">Senegalese sole</name>
    <dbReference type="NCBI Taxonomy" id="28829"/>
    <lineage>
        <taxon>Eukaryota</taxon>
        <taxon>Metazoa</taxon>
        <taxon>Chordata</taxon>
        <taxon>Craniata</taxon>
        <taxon>Vertebrata</taxon>
        <taxon>Euteleostomi</taxon>
        <taxon>Actinopterygii</taxon>
        <taxon>Neopterygii</taxon>
        <taxon>Teleostei</taxon>
        <taxon>Neoteleostei</taxon>
        <taxon>Acanthomorphata</taxon>
        <taxon>Carangaria</taxon>
        <taxon>Pleuronectiformes</taxon>
        <taxon>Pleuronectoidei</taxon>
        <taxon>Soleidae</taxon>
        <taxon>Solea</taxon>
    </lineage>
</organism>
<keyword evidence="2" id="KW-0964">Secreted</keyword>
<comment type="caution">
    <text evidence="5">The sequence shown here is derived from an EMBL/GenBank/DDBJ whole genome shotgun (WGS) entry which is preliminary data.</text>
</comment>
<dbReference type="Proteomes" id="UP000693946">
    <property type="component" value="Linkage Group LG6"/>
</dbReference>
<dbReference type="PANTHER" id="PTHR11967">
    <property type="entry name" value="ALPHA-1-ACID GLYCOPROTEIN"/>
    <property type="match status" value="1"/>
</dbReference>
<evidence type="ECO:0000313" key="5">
    <source>
        <dbReference type="EMBL" id="KAG7485087.1"/>
    </source>
</evidence>
<evidence type="ECO:0000256" key="4">
    <source>
        <dbReference type="SAM" id="SignalP"/>
    </source>
</evidence>
<evidence type="ECO:0000313" key="6">
    <source>
        <dbReference type="Proteomes" id="UP000693946"/>
    </source>
</evidence>
<proteinExistence type="predicted"/>
<dbReference type="PANTHER" id="PTHR11967:SF2">
    <property type="entry name" value="ALPHA-1-ACID GLYCOPROTEIN 1"/>
    <property type="match status" value="1"/>
</dbReference>
<gene>
    <name evidence="5" type="ORF">JOB18_002513</name>
</gene>
<feature type="signal peptide" evidence="4">
    <location>
        <begin position="1"/>
        <end position="18"/>
    </location>
</feature>
<accession>A0AAV6Q540</accession>
<comment type="subcellular location">
    <subcellularLocation>
        <location evidence="1">Secreted</location>
    </subcellularLocation>
</comment>
<sequence length="189" mass="21362">MFVGCAITLLCLMSVSHSAPVCEKLVQPLDQLDRHHLEGSWVLVAGCVKDSDDLEYYNTRESAVIQFANASESSEISFKRMFGFNDSCKYIHSNISLEGSGFTFDDSNLTVTFLYTSCPDCLVTRFDLPGKLKRLYVFSRRRALEQSEMEEFKNQSECLNMLQPIVMDPTKQLCPEQDSKGEITEGQKA</sequence>
<name>A0AAV6Q540_SOLSE</name>
<reference evidence="5 6" key="1">
    <citation type="journal article" date="2021" name="Sci. Rep.">
        <title>Chromosome anchoring in Senegalese sole (Solea senegalensis) reveals sex-associated markers and genome rearrangements in flatfish.</title>
        <authorList>
            <person name="Guerrero-Cozar I."/>
            <person name="Gomez-Garrido J."/>
            <person name="Berbel C."/>
            <person name="Martinez-Blanch J.F."/>
            <person name="Alioto T."/>
            <person name="Claros M.G."/>
            <person name="Gagnaire P.A."/>
            <person name="Manchado M."/>
        </authorList>
    </citation>
    <scope>NUCLEOTIDE SEQUENCE [LARGE SCALE GENOMIC DNA]</scope>
    <source>
        <strain evidence="5">Sse05_10M</strain>
    </source>
</reference>
<evidence type="ECO:0000256" key="1">
    <source>
        <dbReference type="ARBA" id="ARBA00004613"/>
    </source>
</evidence>
<dbReference type="GO" id="GO:0005576">
    <property type="term" value="C:extracellular region"/>
    <property type="evidence" value="ECO:0007669"/>
    <property type="project" value="UniProtKB-SubCell"/>
</dbReference>
<feature type="chain" id="PRO_5043731077" description="Apolipoprotein M" evidence="4">
    <location>
        <begin position="19"/>
        <end position="189"/>
    </location>
</feature>
<dbReference type="InterPro" id="IPR022734">
    <property type="entry name" value="ApoM"/>
</dbReference>
<dbReference type="AlphaFoldDB" id="A0AAV6Q540"/>